<dbReference type="AlphaFoldDB" id="A0A371FWD9"/>
<feature type="non-terminal residue" evidence="2">
    <location>
        <position position="1"/>
    </location>
</feature>
<evidence type="ECO:0000313" key="3">
    <source>
        <dbReference type="Proteomes" id="UP000257109"/>
    </source>
</evidence>
<comment type="caution">
    <text evidence="2">The sequence shown here is derived from an EMBL/GenBank/DDBJ whole genome shotgun (WGS) entry which is preliminary data.</text>
</comment>
<feature type="compositionally biased region" description="Polar residues" evidence="1">
    <location>
        <begin position="69"/>
        <end position="94"/>
    </location>
</feature>
<dbReference type="Proteomes" id="UP000257109">
    <property type="component" value="Unassembled WGS sequence"/>
</dbReference>
<dbReference type="PANTHER" id="PTHR32108">
    <property type="entry name" value="DNA-DIRECTED RNA POLYMERASE SUBUNIT ALPHA"/>
    <property type="match status" value="1"/>
</dbReference>
<accession>A0A371FWD9</accession>
<name>A0A371FWD9_MUCPR</name>
<proteinExistence type="predicted"/>
<gene>
    <name evidence="2" type="ORF">CR513_36563</name>
</gene>
<evidence type="ECO:0000313" key="2">
    <source>
        <dbReference type="EMBL" id="RDX82629.1"/>
    </source>
</evidence>
<feature type="region of interest" description="Disordered" evidence="1">
    <location>
        <begin position="69"/>
        <end position="122"/>
    </location>
</feature>
<organism evidence="2 3">
    <name type="scientific">Mucuna pruriens</name>
    <name type="common">Velvet bean</name>
    <name type="synonym">Dolichos pruriens</name>
    <dbReference type="NCBI Taxonomy" id="157652"/>
    <lineage>
        <taxon>Eukaryota</taxon>
        <taxon>Viridiplantae</taxon>
        <taxon>Streptophyta</taxon>
        <taxon>Embryophyta</taxon>
        <taxon>Tracheophyta</taxon>
        <taxon>Spermatophyta</taxon>
        <taxon>Magnoliopsida</taxon>
        <taxon>eudicotyledons</taxon>
        <taxon>Gunneridae</taxon>
        <taxon>Pentapetalae</taxon>
        <taxon>rosids</taxon>
        <taxon>fabids</taxon>
        <taxon>Fabales</taxon>
        <taxon>Fabaceae</taxon>
        <taxon>Papilionoideae</taxon>
        <taxon>50 kb inversion clade</taxon>
        <taxon>NPAAA clade</taxon>
        <taxon>indigoferoid/millettioid clade</taxon>
        <taxon>Phaseoleae</taxon>
        <taxon>Mucuna</taxon>
    </lineage>
</organism>
<protein>
    <submittedName>
        <fullName evidence="2">Uncharacterized protein</fullName>
    </submittedName>
</protein>
<keyword evidence="3" id="KW-1185">Reference proteome</keyword>
<dbReference type="PANTHER" id="PTHR32108:SF9">
    <property type="entry name" value="REVERSE TRANSCRIPTASE RNASE H-LIKE DOMAIN-CONTAINING PROTEIN"/>
    <property type="match status" value="1"/>
</dbReference>
<dbReference type="EMBL" id="QJKJ01007593">
    <property type="protein sequence ID" value="RDX82629.1"/>
    <property type="molecule type" value="Genomic_DNA"/>
</dbReference>
<reference evidence="2" key="1">
    <citation type="submission" date="2018-05" db="EMBL/GenBank/DDBJ databases">
        <title>Draft genome of Mucuna pruriens seed.</title>
        <authorList>
            <person name="Nnadi N.E."/>
            <person name="Vos R."/>
            <person name="Hasami M.H."/>
            <person name="Devisetty U.K."/>
            <person name="Aguiy J.C."/>
        </authorList>
    </citation>
    <scope>NUCLEOTIDE SEQUENCE [LARGE SCALE GENOMIC DNA]</scope>
    <source>
        <strain evidence="2">JCA_2017</strain>
    </source>
</reference>
<evidence type="ECO:0000256" key="1">
    <source>
        <dbReference type="SAM" id="MobiDB-lite"/>
    </source>
</evidence>
<sequence>MVTMFIDTLPSPYYDKVVENVASNFADLVVVGKFTQTNSTASFAKKTTLEKKKGETNAVLIEPTFPQTKINTSSYPTQTGSQLAVTRQYRTSHQANREQTRGLPPMPSQHSKPQEGADTNPHDLYQAFPLLLEQKLIEVVPLKPLEPLYPRSYDLNAKCDYHGGAIGHATERCWSLKHKVQDLLDDRLLGFEDKGPNSIPSATRMRGLRVPTGEGMENPKHTIDLANPVEEGSHLYQSDDVTIVAYIEGNGILRPKPLIIQYNSAPRPAPFIIQVATKPIYNNNTVPWRYSTEEPQEPQIKEETITPEITNIARIWGITRSGRIFFPEALRNKELALTKKEKTIESPKRTVTEEEAQEFLKVIWHNEYEMLDQLQKTPA</sequence>